<sequence>MHVLYSGFDGLDVCFKGHLPPDGLDTLEEAREAAQAKRAAQLVTVGEIAMHVADSGARGGYKFRCDTGPLGATWFFKDSRRANADPWHIRVSVKSAALAAYGLKGVRRDLYAVLGGLGVRVGPGGESIGRVDAAVDVLAPALVLNPDAFVMPSGCNRADHIEDKSVNGKSGRTTSVTVGKMPGRQTIVYDTRAEAIATGKAHW</sequence>
<protein>
    <submittedName>
        <fullName evidence="1">Uncharacterized protein</fullName>
    </submittedName>
</protein>
<proteinExistence type="predicted"/>
<dbReference type="Proteomes" id="UP000199412">
    <property type="component" value="Unassembled WGS sequence"/>
</dbReference>
<accession>A0A1G7EN64</accession>
<evidence type="ECO:0000313" key="1">
    <source>
        <dbReference type="EMBL" id="SDE64825.1"/>
    </source>
</evidence>
<gene>
    <name evidence="1" type="ORF">SAMN05421720_109131</name>
</gene>
<dbReference type="EMBL" id="FNAP01000009">
    <property type="protein sequence ID" value="SDE64825.1"/>
    <property type="molecule type" value="Genomic_DNA"/>
</dbReference>
<dbReference type="RefSeq" id="WP_092786892.1">
    <property type="nucleotide sequence ID" value="NZ_FNAP01000009.1"/>
</dbReference>
<evidence type="ECO:0000313" key="2">
    <source>
        <dbReference type="Proteomes" id="UP000199412"/>
    </source>
</evidence>
<dbReference type="AlphaFoldDB" id="A0A1G7EN64"/>
<dbReference type="OrthoDB" id="7605048at2"/>
<dbReference type="STRING" id="69960.SAMN05421720_109131"/>
<organism evidence="1 2">
    <name type="scientific">Rhodospira trueperi</name>
    <dbReference type="NCBI Taxonomy" id="69960"/>
    <lineage>
        <taxon>Bacteria</taxon>
        <taxon>Pseudomonadati</taxon>
        <taxon>Pseudomonadota</taxon>
        <taxon>Alphaproteobacteria</taxon>
        <taxon>Rhodospirillales</taxon>
        <taxon>Rhodospirillaceae</taxon>
        <taxon>Rhodospira</taxon>
    </lineage>
</organism>
<keyword evidence="2" id="KW-1185">Reference proteome</keyword>
<name>A0A1G7EN64_9PROT</name>
<reference evidence="1 2" key="1">
    <citation type="submission" date="2016-10" db="EMBL/GenBank/DDBJ databases">
        <authorList>
            <person name="de Groot N.N."/>
        </authorList>
    </citation>
    <scope>NUCLEOTIDE SEQUENCE [LARGE SCALE GENOMIC DNA]</scope>
    <source>
        <strain evidence="1 2">ATCC 700224</strain>
    </source>
</reference>